<dbReference type="EC" id="1.11.1.24" evidence="2"/>
<evidence type="ECO:0000259" key="12">
    <source>
        <dbReference type="PROSITE" id="PS51352"/>
    </source>
</evidence>
<keyword evidence="4" id="KW-0049">Antioxidant</keyword>
<organism evidence="13 14">
    <name type="scientific">Aporhodopirellula rubra</name>
    <dbReference type="NCBI Taxonomy" id="980271"/>
    <lineage>
        <taxon>Bacteria</taxon>
        <taxon>Pseudomonadati</taxon>
        <taxon>Planctomycetota</taxon>
        <taxon>Planctomycetia</taxon>
        <taxon>Pirellulales</taxon>
        <taxon>Pirellulaceae</taxon>
        <taxon>Aporhodopirellula</taxon>
    </lineage>
</organism>
<dbReference type="CDD" id="cd02970">
    <property type="entry name" value="PRX_like2"/>
    <property type="match status" value="1"/>
</dbReference>
<evidence type="ECO:0000256" key="10">
    <source>
        <dbReference type="ARBA" id="ARBA00042639"/>
    </source>
</evidence>
<dbReference type="PROSITE" id="PS51352">
    <property type="entry name" value="THIOREDOXIN_2"/>
    <property type="match status" value="1"/>
</dbReference>
<name>A0A7W5H5Y4_9BACT</name>
<dbReference type="InterPro" id="IPR013766">
    <property type="entry name" value="Thioredoxin_domain"/>
</dbReference>
<proteinExistence type="inferred from homology"/>
<dbReference type="InterPro" id="IPR050924">
    <property type="entry name" value="Peroxiredoxin_BCP/PrxQ"/>
</dbReference>
<dbReference type="GO" id="GO:0045454">
    <property type="term" value="P:cell redox homeostasis"/>
    <property type="evidence" value="ECO:0007669"/>
    <property type="project" value="TreeGrafter"/>
</dbReference>
<dbReference type="Pfam" id="PF00578">
    <property type="entry name" value="AhpC-TSA"/>
    <property type="match status" value="1"/>
</dbReference>
<evidence type="ECO:0000256" key="4">
    <source>
        <dbReference type="ARBA" id="ARBA00022862"/>
    </source>
</evidence>
<evidence type="ECO:0000256" key="7">
    <source>
        <dbReference type="ARBA" id="ARBA00023284"/>
    </source>
</evidence>
<dbReference type="PANTHER" id="PTHR42801">
    <property type="entry name" value="THIOREDOXIN-DEPENDENT PEROXIDE REDUCTASE"/>
    <property type="match status" value="1"/>
</dbReference>
<evidence type="ECO:0000256" key="6">
    <source>
        <dbReference type="ARBA" id="ARBA00023157"/>
    </source>
</evidence>
<dbReference type="GO" id="GO:0005737">
    <property type="term" value="C:cytoplasm"/>
    <property type="evidence" value="ECO:0007669"/>
    <property type="project" value="TreeGrafter"/>
</dbReference>
<dbReference type="GO" id="GO:0008379">
    <property type="term" value="F:thioredoxin peroxidase activity"/>
    <property type="evidence" value="ECO:0007669"/>
    <property type="project" value="TreeGrafter"/>
</dbReference>
<evidence type="ECO:0000313" key="13">
    <source>
        <dbReference type="EMBL" id="MBB3207982.1"/>
    </source>
</evidence>
<keyword evidence="3" id="KW-0575">Peroxidase</keyword>
<dbReference type="SUPFAM" id="SSF52833">
    <property type="entry name" value="Thioredoxin-like"/>
    <property type="match status" value="1"/>
</dbReference>
<keyword evidence="14" id="KW-1185">Reference proteome</keyword>
<protein>
    <recommendedName>
        <fullName evidence="2">thioredoxin-dependent peroxiredoxin</fullName>
        <ecNumber evidence="2">1.11.1.24</ecNumber>
    </recommendedName>
    <alternativeName>
        <fullName evidence="8">Thioredoxin peroxidase</fullName>
    </alternativeName>
    <alternativeName>
        <fullName evidence="10">Thioredoxin-dependent peroxiredoxin Bcp</fullName>
    </alternativeName>
</protein>
<evidence type="ECO:0000256" key="5">
    <source>
        <dbReference type="ARBA" id="ARBA00023002"/>
    </source>
</evidence>
<evidence type="ECO:0000256" key="8">
    <source>
        <dbReference type="ARBA" id="ARBA00032824"/>
    </source>
</evidence>
<evidence type="ECO:0000313" key="14">
    <source>
        <dbReference type="Proteomes" id="UP000536179"/>
    </source>
</evidence>
<keyword evidence="7" id="KW-0676">Redox-active center</keyword>
<comment type="catalytic activity">
    <reaction evidence="11">
        <text>a hydroperoxide + [thioredoxin]-dithiol = an alcohol + [thioredoxin]-disulfide + H2O</text>
        <dbReference type="Rhea" id="RHEA:62620"/>
        <dbReference type="Rhea" id="RHEA-COMP:10698"/>
        <dbReference type="Rhea" id="RHEA-COMP:10700"/>
        <dbReference type="ChEBI" id="CHEBI:15377"/>
        <dbReference type="ChEBI" id="CHEBI:29950"/>
        <dbReference type="ChEBI" id="CHEBI:30879"/>
        <dbReference type="ChEBI" id="CHEBI:35924"/>
        <dbReference type="ChEBI" id="CHEBI:50058"/>
        <dbReference type="EC" id="1.11.1.24"/>
    </reaction>
</comment>
<evidence type="ECO:0000256" key="3">
    <source>
        <dbReference type="ARBA" id="ARBA00022559"/>
    </source>
</evidence>
<reference evidence="13 14" key="1">
    <citation type="submission" date="2020-08" db="EMBL/GenBank/DDBJ databases">
        <title>Genomic Encyclopedia of Type Strains, Phase III (KMG-III): the genomes of soil and plant-associated and newly described type strains.</title>
        <authorList>
            <person name="Whitman W."/>
        </authorList>
    </citation>
    <scope>NUCLEOTIDE SEQUENCE [LARGE SCALE GENOMIC DNA]</scope>
    <source>
        <strain evidence="13 14">CECT 8075</strain>
    </source>
</reference>
<dbReference type="AlphaFoldDB" id="A0A7W5H5Y4"/>
<evidence type="ECO:0000256" key="2">
    <source>
        <dbReference type="ARBA" id="ARBA00013017"/>
    </source>
</evidence>
<dbReference type="InterPro" id="IPR000866">
    <property type="entry name" value="AhpC/TSA"/>
</dbReference>
<gene>
    <name evidence="13" type="ORF">FHS27_003809</name>
</gene>
<dbReference type="InterPro" id="IPR036249">
    <property type="entry name" value="Thioredoxin-like_sf"/>
</dbReference>
<keyword evidence="6" id="KW-1015">Disulfide bond</keyword>
<keyword evidence="5" id="KW-0560">Oxidoreductase</keyword>
<dbReference type="Gene3D" id="3.40.30.10">
    <property type="entry name" value="Glutaredoxin"/>
    <property type="match status" value="1"/>
</dbReference>
<sequence>MTNLKQQTDAQIAKTRQAKPEFMKSVDDLLASANEFQQGANAVAIGGVAPSFELPDARGKNVSLNDLLQRGPVVVTFYRGNWCPYCNLQLRAMQERLPELHNLGAELVAISPQMPDESLSQTERDGLGFVVLSDQDARVAEQYGVAWQVPDLLLDHMKKDRGLELAQINNGNGNVLPIPATFVLSNDGVVTWRYVNVDYRTRAEPDDIIAALQKLSIPSPQ</sequence>
<dbReference type="Proteomes" id="UP000536179">
    <property type="component" value="Unassembled WGS sequence"/>
</dbReference>
<comment type="function">
    <text evidence="1">Thiol-specific peroxidase that catalyzes the reduction of hydrogen peroxide and organic hydroperoxides to water and alcohols, respectively. Plays a role in cell protection against oxidative stress by detoxifying peroxides and as sensor of hydrogen peroxide-mediated signaling events.</text>
</comment>
<accession>A0A7W5H5Y4</accession>
<evidence type="ECO:0000256" key="9">
    <source>
        <dbReference type="ARBA" id="ARBA00038489"/>
    </source>
</evidence>
<dbReference type="PANTHER" id="PTHR42801:SF7">
    <property type="entry name" value="SLL1159 PROTEIN"/>
    <property type="match status" value="1"/>
</dbReference>
<evidence type="ECO:0000256" key="1">
    <source>
        <dbReference type="ARBA" id="ARBA00003330"/>
    </source>
</evidence>
<comment type="caution">
    <text evidence="13">The sequence shown here is derived from an EMBL/GenBank/DDBJ whole genome shotgun (WGS) entry which is preliminary data.</text>
</comment>
<comment type="similarity">
    <text evidence="9">Belongs to the peroxiredoxin family. BCP/PrxQ subfamily.</text>
</comment>
<dbReference type="EMBL" id="JACHXU010000013">
    <property type="protein sequence ID" value="MBB3207982.1"/>
    <property type="molecule type" value="Genomic_DNA"/>
</dbReference>
<feature type="domain" description="Thioredoxin" evidence="12">
    <location>
        <begin position="43"/>
        <end position="217"/>
    </location>
</feature>
<dbReference type="GO" id="GO:0034599">
    <property type="term" value="P:cellular response to oxidative stress"/>
    <property type="evidence" value="ECO:0007669"/>
    <property type="project" value="TreeGrafter"/>
</dbReference>
<evidence type="ECO:0000256" key="11">
    <source>
        <dbReference type="ARBA" id="ARBA00049091"/>
    </source>
</evidence>
<dbReference type="RefSeq" id="WP_184306239.1">
    <property type="nucleotide sequence ID" value="NZ_JACHXU010000013.1"/>
</dbReference>